<reference evidence="2" key="1">
    <citation type="journal article" date="2017" name="bioRxiv">
        <title>Comparative analysis of the genomes of Stylophora pistillata and Acropora digitifera provides evidence for extensive differences between species of corals.</title>
        <authorList>
            <person name="Voolstra C.R."/>
            <person name="Li Y."/>
            <person name="Liew Y.J."/>
            <person name="Baumgarten S."/>
            <person name="Zoccola D."/>
            <person name="Flot J.-F."/>
            <person name="Tambutte S."/>
            <person name="Allemand D."/>
            <person name="Aranda M."/>
        </authorList>
    </citation>
    <scope>NUCLEOTIDE SEQUENCE [LARGE SCALE GENOMIC DNA]</scope>
</reference>
<dbReference type="Gene3D" id="3.30.420.10">
    <property type="entry name" value="Ribonuclease H-like superfamily/Ribonuclease H"/>
    <property type="match status" value="1"/>
</dbReference>
<dbReference type="PANTHER" id="PTHR47331:SF1">
    <property type="entry name" value="GAG-LIKE PROTEIN"/>
    <property type="match status" value="1"/>
</dbReference>
<name>A0A2B4SXI1_STYPI</name>
<sequence>MYGTITLQDLQEAEREILRSLQRDEFWNEVSLVHRICAQVPQHPTQHRTMKKASSLYKMDPFLDKNGILRVGGCFKHAELSEAVKHPIILPKKGHVTSLIISHYHSLVEHQGRGMTQSDQGTNIVGAEIELRKALDELDHGAIQRSLSRDLNADWIIQWKQSPPAASHIGGVWEHQIQSVRPILLVLMPGNGPILDDEFFRTLLNEVECIINSYPLTVPSSDPEDLDLLTPNHILTMKSRVILPPPGSF</sequence>
<gene>
    <name evidence="1" type="ORF">AWC38_SpisGene1979</name>
</gene>
<protein>
    <submittedName>
        <fullName evidence="1">Uncharacterized protein</fullName>
    </submittedName>
</protein>
<dbReference type="EMBL" id="LSMT01000015">
    <property type="protein sequence ID" value="PFX33127.1"/>
    <property type="molecule type" value="Genomic_DNA"/>
</dbReference>
<dbReference type="STRING" id="50429.A0A2B4SXI1"/>
<comment type="caution">
    <text evidence="1">The sequence shown here is derived from an EMBL/GenBank/DDBJ whole genome shotgun (WGS) entry which is preliminary data.</text>
</comment>
<proteinExistence type="predicted"/>
<dbReference type="PANTHER" id="PTHR47331">
    <property type="entry name" value="PHD-TYPE DOMAIN-CONTAINING PROTEIN"/>
    <property type="match status" value="1"/>
</dbReference>
<dbReference type="InterPro" id="IPR036397">
    <property type="entry name" value="RNaseH_sf"/>
</dbReference>
<dbReference type="OrthoDB" id="5986609at2759"/>
<dbReference type="Proteomes" id="UP000225706">
    <property type="component" value="Unassembled WGS sequence"/>
</dbReference>
<organism evidence="1 2">
    <name type="scientific">Stylophora pistillata</name>
    <name type="common">Smooth cauliflower coral</name>
    <dbReference type="NCBI Taxonomy" id="50429"/>
    <lineage>
        <taxon>Eukaryota</taxon>
        <taxon>Metazoa</taxon>
        <taxon>Cnidaria</taxon>
        <taxon>Anthozoa</taxon>
        <taxon>Hexacorallia</taxon>
        <taxon>Scleractinia</taxon>
        <taxon>Astrocoeniina</taxon>
        <taxon>Pocilloporidae</taxon>
        <taxon>Stylophora</taxon>
    </lineage>
</organism>
<dbReference type="GO" id="GO:0003676">
    <property type="term" value="F:nucleic acid binding"/>
    <property type="evidence" value="ECO:0007669"/>
    <property type="project" value="InterPro"/>
</dbReference>
<dbReference type="AlphaFoldDB" id="A0A2B4SXI1"/>
<evidence type="ECO:0000313" key="2">
    <source>
        <dbReference type="Proteomes" id="UP000225706"/>
    </source>
</evidence>
<evidence type="ECO:0000313" key="1">
    <source>
        <dbReference type="EMBL" id="PFX33127.1"/>
    </source>
</evidence>
<keyword evidence="2" id="KW-1185">Reference proteome</keyword>
<accession>A0A2B4SXI1</accession>